<dbReference type="EMBL" id="VORZ01000003">
    <property type="protein sequence ID" value="TXD96488.1"/>
    <property type="molecule type" value="Genomic_DNA"/>
</dbReference>
<dbReference type="InterPro" id="IPR019882">
    <property type="entry name" value="CHP03643"/>
</dbReference>
<dbReference type="OrthoDB" id="289296at2"/>
<proteinExistence type="predicted"/>
<name>A0A5C7A205_9GAMM</name>
<sequence length="151" mass="17151">MASFQALSKHDGSDIKQQNSQSSLALMQADIEQAMAGKQQAKRQGHTVDLDTLKSSKLLSKVTDVADNKRLDTVQTSRVIEMAWEDRTPFAAIEYSYGLTEADVIILMRQELKASSFRLWRQRVTGRMTKHQAKRPFLVGRAYCATQYKPR</sequence>
<keyword evidence="2" id="KW-1185">Reference proteome</keyword>
<evidence type="ECO:0000313" key="1">
    <source>
        <dbReference type="EMBL" id="TXD96488.1"/>
    </source>
</evidence>
<dbReference type="AlphaFoldDB" id="A0A5C7A205"/>
<dbReference type="Pfam" id="PF10985">
    <property type="entry name" value="DUF2805"/>
    <property type="match status" value="1"/>
</dbReference>
<dbReference type="Proteomes" id="UP000321903">
    <property type="component" value="Unassembled WGS sequence"/>
</dbReference>
<dbReference type="NCBIfam" id="TIGR03643">
    <property type="entry name" value="TIGR03643 family protein"/>
    <property type="match status" value="1"/>
</dbReference>
<comment type="caution">
    <text evidence="1">The sequence shown here is derived from an EMBL/GenBank/DDBJ whole genome shotgun (WGS) entry which is preliminary data.</text>
</comment>
<gene>
    <name evidence="1" type="ORF">ES754_10125</name>
</gene>
<accession>A0A5C7A205</accession>
<protein>
    <submittedName>
        <fullName evidence="1">TIGR03643 family protein</fullName>
    </submittedName>
</protein>
<organism evidence="1 2">
    <name type="scientific">Psychrobacter frigidicola</name>
    <dbReference type="NCBI Taxonomy" id="45611"/>
    <lineage>
        <taxon>Bacteria</taxon>
        <taxon>Pseudomonadati</taxon>
        <taxon>Pseudomonadota</taxon>
        <taxon>Gammaproteobacteria</taxon>
        <taxon>Moraxellales</taxon>
        <taxon>Moraxellaceae</taxon>
        <taxon>Psychrobacter</taxon>
    </lineage>
</organism>
<reference evidence="1 2" key="1">
    <citation type="submission" date="2019-08" db="EMBL/GenBank/DDBJ databases">
        <title>Genome sequence of Psychrobacter frigidicola ACAM304 (type strain).</title>
        <authorList>
            <person name="Bowman J.P."/>
        </authorList>
    </citation>
    <scope>NUCLEOTIDE SEQUENCE [LARGE SCALE GENOMIC DNA]</scope>
    <source>
        <strain evidence="1 2">ACAM 304</strain>
    </source>
</reference>
<evidence type="ECO:0000313" key="2">
    <source>
        <dbReference type="Proteomes" id="UP000321903"/>
    </source>
</evidence>